<dbReference type="EMBL" id="MAWT01000011">
    <property type="protein sequence ID" value="OCM71896.1"/>
    <property type="molecule type" value="Genomic_DNA"/>
</dbReference>
<gene>
    <name evidence="3" type="ORF">AX245_07375</name>
    <name evidence="4" type="ORF">C4618_09560</name>
    <name evidence="5" type="ORF">NCTC8185_01630</name>
    <name evidence="2" type="ORF">WA04_00105</name>
</gene>
<evidence type="ECO:0000313" key="4">
    <source>
        <dbReference type="EMBL" id="RDY79086.1"/>
    </source>
</evidence>
<comment type="caution">
    <text evidence="3">The sequence shown here is derived from an EMBL/GenBank/DDBJ whole genome shotgun (WGS) entry which is preliminary data.</text>
</comment>
<dbReference type="KEGG" id="sage:EN72_08430"/>
<organism evidence="3 7">
    <name type="scientific">Streptococcus agalactiae</name>
    <dbReference type="NCBI Taxonomy" id="1311"/>
    <lineage>
        <taxon>Bacteria</taxon>
        <taxon>Bacillati</taxon>
        <taxon>Bacillota</taxon>
        <taxon>Bacilli</taxon>
        <taxon>Lactobacillales</taxon>
        <taxon>Streptococcaceae</taxon>
        <taxon>Streptococcus</taxon>
    </lineage>
</organism>
<dbReference type="SUPFAM" id="SSF88697">
    <property type="entry name" value="PUA domain-like"/>
    <property type="match status" value="1"/>
</dbReference>
<protein>
    <submittedName>
        <fullName evidence="4 5">ASCH domain</fullName>
    </submittedName>
    <submittedName>
        <fullName evidence="3">RNA-binding protein</fullName>
    </submittedName>
</protein>
<dbReference type="PANTHER" id="PTHR39203">
    <property type="entry name" value="CYTOPLASMIC PROTEIN-RELATED"/>
    <property type="match status" value="1"/>
</dbReference>
<dbReference type="KEGG" id="sagc:DN94_06880"/>
<dbReference type="Gene3D" id="3.10.400.10">
    <property type="entry name" value="Sulfate adenylyltransferase"/>
    <property type="match status" value="1"/>
</dbReference>
<dbReference type="InterPro" id="IPR015947">
    <property type="entry name" value="PUA-like_sf"/>
</dbReference>
<dbReference type="RefSeq" id="WP_000647212.1">
    <property type="nucleotide sequence ID" value="NZ_CABFMI010000016.1"/>
</dbReference>
<dbReference type="EMBL" id="LBKL01000003">
    <property type="protein sequence ID" value="KLL46212.1"/>
    <property type="molecule type" value="Genomic_DNA"/>
</dbReference>
<reference evidence="3 7" key="2">
    <citation type="journal article" date="2016" name="Sci. Rep.">
        <title>Serotype IV Streptococcus agalactiae ST-452 has arisen from large genomic recombination events between CC23 and the hypervirulent CC17 lineages.</title>
        <authorList>
            <person name="Campisi E."/>
            <person name="Rinaudo C.D."/>
            <person name="Donati C."/>
            <person name="Barucco M."/>
            <person name="Torricelli G."/>
            <person name="Edwards M.S."/>
            <person name="Baker C.J."/>
            <person name="Margarit I."/>
            <person name="Rosini R."/>
        </authorList>
    </citation>
    <scope>NUCLEOTIDE SEQUENCE [LARGE SCALE GENOMIC DNA]</scope>
    <source>
        <strain evidence="3 7">CZ-PW-140</strain>
    </source>
</reference>
<dbReference type="SMART" id="SM01022">
    <property type="entry name" value="ASCH"/>
    <property type="match status" value="1"/>
</dbReference>
<evidence type="ECO:0000313" key="8">
    <source>
        <dbReference type="Proteomes" id="UP000254076"/>
    </source>
</evidence>
<dbReference type="KEGG" id="sagl:GBS222_1280"/>
<evidence type="ECO:0000313" key="2">
    <source>
        <dbReference type="EMBL" id="KLL46212.1"/>
    </source>
</evidence>
<dbReference type="CDD" id="cd06553">
    <property type="entry name" value="ASCH_Ef3133_like"/>
    <property type="match status" value="1"/>
</dbReference>
<evidence type="ECO:0000313" key="3">
    <source>
        <dbReference type="EMBL" id="OCM71896.1"/>
    </source>
</evidence>
<dbReference type="Proteomes" id="UP000254076">
    <property type="component" value="Unassembled WGS sequence"/>
</dbReference>
<dbReference type="Proteomes" id="UP000035346">
    <property type="component" value="Unassembled WGS sequence"/>
</dbReference>
<dbReference type="KEGG" id="sags:SaSA20_1268"/>
<evidence type="ECO:0000313" key="6">
    <source>
        <dbReference type="Proteomes" id="UP000035346"/>
    </source>
</evidence>
<sequence length="150" mass="17291">MKAQELWNKFKSLNPSIGDEIDAWQFGAEPDLLAKLVVDGTKTATASAYDLYELDEEELPQVGSYDIILDSNDEAICIIEITKVDIVPFKDVSADHAFKEGEGDKTLEWWRRAHIDFFKPYFEEFGLMFSEDSRIVLEEFQVVYPKEINE</sequence>
<evidence type="ECO:0000259" key="1">
    <source>
        <dbReference type="SMART" id="SM01022"/>
    </source>
</evidence>
<dbReference type="EMBL" id="QHGZ01000202">
    <property type="protein sequence ID" value="RDY79086.1"/>
    <property type="molecule type" value="Genomic_DNA"/>
</dbReference>
<dbReference type="Pfam" id="PF04266">
    <property type="entry name" value="ASCH"/>
    <property type="match status" value="1"/>
</dbReference>
<dbReference type="Proteomes" id="UP000256718">
    <property type="component" value="Unassembled WGS sequence"/>
</dbReference>
<evidence type="ECO:0000313" key="7">
    <source>
        <dbReference type="Proteomes" id="UP000093122"/>
    </source>
</evidence>
<dbReference type="EMBL" id="UHEQ01000004">
    <property type="protein sequence ID" value="SUN14347.1"/>
    <property type="molecule type" value="Genomic_DNA"/>
</dbReference>
<evidence type="ECO:0000313" key="5">
    <source>
        <dbReference type="EMBL" id="SUN14347.1"/>
    </source>
</evidence>
<accession>A0A0E1EJ20</accession>
<dbReference type="AlphaFoldDB" id="A0A0E1EJ20"/>
<reference evidence="2 6" key="1">
    <citation type="journal article" date="2015" name="PLoS ONE">
        <title>Genomic analysis reveals the molecular basis for capsule loss in the group B streptococcus population.</title>
        <authorList>
            <consortium name="DEVANI Consortium"/>
            <person name="Rosini R."/>
            <person name="Campisi E."/>
            <person name="De Chiara M."/>
            <person name="Tettelin H."/>
            <person name="Rinaudo D."/>
            <person name="Toniolo C."/>
            <person name="Metruccio M."/>
            <person name="Guidotti S."/>
            <person name="Sorensen U.B."/>
            <person name="Kilian M."/>
            <person name="Ramirez M."/>
            <person name="Janulczyk R."/>
            <person name="Donati C."/>
            <person name="Grandi G."/>
            <person name="Margarit I."/>
        </authorList>
    </citation>
    <scope>NUCLEOTIDE SEQUENCE [LARGE SCALE GENOMIC DNA]</scope>
    <source>
        <strain evidence="2 6">DK-B-USS-215</strain>
    </source>
</reference>
<dbReference type="Proteomes" id="UP000093122">
    <property type="component" value="Unassembled WGS sequence"/>
</dbReference>
<dbReference type="PANTHER" id="PTHR39203:SF1">
    <property type="entry name" value="CYTOPLASMIC PROTEIN"/>
    <property type="match status" value="1"/>
</dbReference>
<name>A0A0E1EJ20_STRAG</name>
<proteinExistence type="predicted"/>
<reference evidence="4 9" key="3">
    <citation type="journal article" date="2018" name="Emerg. Microbes Infect.">
        <title>Phenotypic and molecular analysis of nontypeable Group B streptococci: identification of cps2a and hybrid cps2a/cps5 Group B streptococcal capsule gene clusters.</title>
        <authorList>
            <person name="Alhhazmi A."/>
            <person name="Tyrrell G.J."/>
        </authorList>
    </citation>
    <scope>NUCLEOTIDE SEQUENCE [LARGE SCALE GENOMIC DNA]</scope>
    <source>
        <strain evidence="4 9">PLGBS17</strain>
    </source>
</reference>
<dbReference type="InterPro" id="IPR007374">
    <property type="entry name" value="ASCH_domain"/>
</dbReference>
<dbReference type="PIRSF" id="PIRSF021320">
    <property type="entry name" value="DUF984"/>
    <property type="match status" value="1"/>
</dbReference>
<reference evidence="5 8" key="4">
    <citation type="submission" date="2018-06" db="EMBL/GenBank/DDBJ databases">
        <authorList>
            <consortium name="Pathogen Informatics"/>
            <person name="Doyle S."/>
        </authorList>
    </citation>
    <scope>NUCLEOTIDE SEQUENCE [LARGE SCALE GENOMIC DNA]</scope>
    <source>
        <strain evidence="5 8">NCTC8185</strain>
    </source>
</reference>
<evidence type="ECO:0000313" key="9">
    <source>
        <dbReference type="Proteomes" id="UP000256718"/>
    </source>
</evidence>
<dbReference type="InterPro" id="IPR009326">
    <property type="entry name" value="DUF984"/>
</dbReference>
<feature type="domain" description="ASCH" evidence="1">
    <location>
        <begin position="24"/>
        <end position="144"/>
    </location>
</feature>